<reference evidence="3" key="1">
    <citation type="journal article" date="2006" name="PLoS Biol.">
        <title>Macronuclear genome sequence of the ciliate Tetrahymena thermophila, a model eukaryote.</title>
        <authorList>
            <person name="Eisen J.A."/>
            <person name="Coyne R.S."/>
            <person name="Wu M."/>
            <person name="Wu D."/>
            <person name="Thiagarajan M."/>
            <person name="Wortman J.R."/>
            <person name="Badger J.H."/>
            <person name="Ren Q."/>
            <person name="Amedeo P."/>
            <person name="Jones K.M."/>
            <person name="Tallon L.J."/>
            <person name="Delcher A.L."/>
            <person name="Salzberg S.L."/>
            <person name="Silva J.C."/>
            <person name="Haas B.J."/>
            <person name="Majoros W.H."/>
            <person name="Farzad M."/>
            <person name="Carlton J.M."/>
            <person name="Smith R.K. Jr."/>
            <person name="Garg J."/>
            <person name="Pearlman R.E."/>
            <person name="Karrer K.M."/>
            <person name="Sun L."/>
            <person name="Manning G."/>
            <person name="Elde N.C."/>
            <person name="Turkewitz A.P."/>
            <person name="Asai D.J."/>
            <person name="Wilkes D.E."/>
            <person name="Wang Y."/>
            <person name="Cai H."/>
            <person name="Collins K."/>
            <person name="Stewart B.A."/>
            <person name="Lee S.R."/>
            <person name="Wilamowska K."/>
            <person name="Weinberg Z."/>
            <person name="Ruzzo W.L."/>
            <person name="Wloga D."/>
            <person name="Gaertig J."/>
            <person name="Frankel J."/>
            <person name="Tsao C.-C."/>
            <person name="Gorovsky M.A."/>
            <person name="Keeling P.J."/>
            <person name="Waller R.F."/>
            <person name="Patron N.J."/>
            <person name="Cherry J.M."/>
            <person name="Stover N.A."/>
            <person name="Krieger C.J."/>
            <person name="del Toro C."/>
            <person name="Ryder H.F."/>
            <person name="Williamson S.C."/>
            <person name="Barbeau R.A."/>
            <person name="Hamilton E.P."/>
            <person name="Orias E."/>
        </authorList>
    </citation>
    <scope>NUCLEOTIDE SEQUENCE [LARGE SCALE GENOMIC DNA]</scope>
    <source>
        <strain evidence="3">SB210</strain>
    </source>
</reference>
<evidence type="ECO:0008006" key="4">
    <source>
        <dbReference type="Google" id="ProtNLM"/>
    </source>
</evidence>
<protein>
    <recommendedName>
        <fullName evidence="4">Kinase domain protein</fullName>
    </recommendedName>
</protein>
<dbReference type="AlphaFoldDB" id="Q22W71"/>
<dbReference type="Proteomes" id="UP000009168">
    <property type="component" value="Unassembled WGS sequence"/>
</dbReference>
<keyword evidence="1" id="KW-0175">Coiled coil</keyword>
<dbReference type="RefSeq" id="XP_001009791.2">
    <property type="nucleotide sequence ID" value="XM_001009791.2"/>
</dbReference>
<dbReference type="KEGG" id="tet:TTHERM_00160610"/>
<dbReference type="InParanoid" id="Q22W71"/>
<dbReference type="GeneID" id="7834004"/>
<dbReference type="EMBL" id="GG662820">
    <property type="protein sequence ID" value="EAR89546.2"/>
    <property type="molecule type" value="Genomic_DNA"/>
</dbReference>
<name>Q22W71_TETTS</name>
<feature type="coiled-coil region" evidence="1">
    <location>
        <begin position="125"/>
        <end position="185"/>
    </location>
</feature>
<keyword evidence="3" id="KW-1185">Reference proteome</keyword>
<proteinExistence type="predicted"/>
<evidence type="ECO:0000313" key="2">
    <source>
        <dbReference type="EMBL" id="EAR89546.2"/>
    </source>
</evidence>
<sequence>MQQRAKLLQNSLFNLQNEEFSKVERLILSKRDFNLLKEDIKFQNIIKSVAHSIQYLRFKSLESLNSFAQKGQFDLNDFQNLKKLSISSDFSGIPSEAEDKFFDLVFQELNKPKKLSKLYIDLESNELKINQIDQLSKNIAQMKNLDSFRLELGHNNIQDEGCYKITQAISKLTQLKELILGLENNQLGNDGFKQIFEMISQLQNLESLQIDFWGNGSNDDAYEDIYDILKNSKVCQSLKEVRMFADTPMRIQKNPIKLIQSFSLFTNLTNLSFTVDQYRFTEDIAEGLNTILLNNSKTLKTVIIDFLKYQDYIIEQSNNIKSTFKDMNQMIKLENIFIQFHSKQSYSSACDFFEEMKKCPNLLRLAIPTQFSELLSCSLSQTITYFKRVLDIQYLLQFEYAKYTSELDFLWYDQFFQKEWSYRHFIDPFLVNQVCNTLDDFKQKQDFHEYIQELSEQYVGDGGSYESNNESVEANEENLDSQNKDMDNEFQHDTNLTNHKLISYLIVQRHYNFKMTELIRLTVYNKMSKDIILSQIQCQSIHLQMNFLDLHIQ</sequence>
<evidence type="ECO:0000256" key="1">
    <source>
        <dbReference type="SAM" id="Coils"/>
    </source>
</evidence>
<accession>Q22W71</accession>
<gene>
    <name evidence="2" type="ORF">TTHERM_00160610</name>
</gene>
<dbReference type="SUPFAM" id="SSF52047">
    <property type="entry name" value="RNI-like"/>
    <property type="match status" value="1"/>
</dbReference>
<dbReference type="Gene3D" id="3.80.10.10">
    <property type="entry name" value="Ribonuclease Inhibitor"/>
    <property type="match status" value="1"/>
</dbReference>
<dbReference type="InterPro" id="IPR032675">
    <property type="entry name" value="LRR_dom_sf"/>
</dbReference>
<dbReference type="HOGENOM" id="CLU_293985_0_0_1"/>
<evidence type="ECO:0000313" key="3">
    <source>
        <dbReference type="Proteomes" id="UP000009168"/>
    </source>
</evidence>
<organism evidence="2 3">
    <name type="scientific">Tetrahymena thermophila (strain SB210)</name>
    <dbReference type="NCBI Taxonomy" id="312017"/>
    <lineage>
        <taxon>Eukaryota</taxon>
        <taxon>Sar</taxon>
        <taxon>Alveolata</taxon>
        <taxon>Ciliophora</taxon>
        <taxon>Intramacronucleata</taxon>
        <taxon>Oligohymenophorea</taxon>
        <taxon>Hymenostomatida</taxon>
        <taxon>Tetrahymenina</taxon>
        <taxon>Tetrahymenidae</taxon>
        <taxon>Tetrahymena</taxon>
    </lineage>
</organism>